<feature type="compositionally biased region" description="Basic and acidic residues" evidence="1">
    <location>
        <begin position="406"/>
        <end position="422"/>
    </location>
</feature>
<gene>
    <name evidence="2" type="ORF">J2D73_17425</name>
</gene>
<reference evidence="2 3" key="1">
    <citation type="submission" date="2021-03" db="EMBL/GenBank/DDBJ databases">
        <title>The complete genome sequence of Acetobacter sacchari TBRC 11175.</title>
        <authorList>
            <person name="Charoenyingcharoen P."/>
            <person name="Yukphan P."/>
        </authorList>
    </citation>
    <scope>NUCLEOTIDE SEQUENCE [LARGE SCALE GENOMIC DNA]</scope>
    <source>
        <strain evidence="2 3">TBRC 11175</strain>
    </source>
</reference>
<evidence type="ECO:0000256" key="1">
    <source>
        <dbReference type="SAM" id="MobiDB-lite"/>
    </source>
</evidence>
<sequence>MLIVCPSCGIKYNVPASFLRKDRTLKCSGCGTDWVVPAVPRERTDTEETRAANAASPTAENAVVAGVEPTNEAAGDAGAATEGKTSPVDGASDKVAEDAPSAGQADVSTAEVFTSAQPEANAGEVASDAGSDHGSVEVSSVDDNATDHASTTESSGADFDSGEDHAEDDGDAALQTHAQMEAEPDFLDEAAEITAEPTVSVGTDGDASDESGETALITEVQADHVSSSAHDGEVEDSALSGAEAIEDTVGVDDGSRDETTRSDAAPVEDEEVAEEVASSLEPTTADQVAHPAEDVGELVAERSSDDDHEAPFEAPADHETHVPELDAPQAEPDAVQPPEPMLHGKDEFLGESLESADTHHEENLATEVRSDEQVLEASAATTDGSFGSATSSDDGQELTEPLTADLPHDIHSASGAEDERQAEASDYDDLAEAVHNEFHETRDGEVLVEGVDSAALDERQVGSHEAYADNKAQLEQDALHDSADVHPANHDVASAVTDEWASESLDHLPSGMSHLDEAALDDWESKQAHGEHERAELADLDSAVSGFAGEPEPSTLPEAPTPAINEQPVHGAFDDVVTRLRAARMGRAAVESAYAEGLEAQSRAAEPPPSAEKEVEVPAAVPWIPSWSRTLDESSVEHTEEHYTTPQTDHGENLEADRPVWAAFDTDEPDDEEEYFTSSDRESFNLHATREPPPGPTEDIAAKLRTDILSRGGTVKRPAIERPEFWRNAWVVSGVCAAASVIAVWRWFGPLSHLLPGLRLF</sequence>
<feature type="compositionally biased region" description="Basic and acidic residues" evidence="1">
    <location>
        <begin position="41"/>
        <end position="50"/>
    </location>
</feature>
<evidence type="ECO:0000313" key="2">
    <source>
        <dbReference type="EMBL" id="MBO1361569.1"/>
    </source>
</evidence>
<name>A0ABS3M077_9PROT</name>
<dbReference type="EMBL" id="JAFVMF010000025">
    <property type="protein sequence ID" value="MBO1361569.1"/>
    <property type="molecule type" value="Genomic_DNA"/>
</dbReference>
<feature type="compositionally biased region" description="Polar residues" evidence="1">
    <location>
        <begin position="137"/>
        <end position="155"/>
    </location>
</feature>
<feature type="region of interest" description="Disordered" evidence="1">
    <location>
        <begin position="41"/>
        <end position="169"/>
    </location>
</feature>
<accession>A0ABS3M077</accession>
<feature type="region of interest" description="Disordered" evidence="1">
    <location>
        <begin position="223"/>
        <end position="422"/>
    </location>
</feature>
<feature type="region of interest" description="Disordered" evidence="1">
    <location>
        <begin position="633"/>
        <end position="652"/>
    </location>
</feature>
<feature type="compositionally biased region" description="Basic and acidic residues" evidence="1">
    <location>
        <begin position="299"/>
        <end position="324"/>
    </location>
</feature>
<keyword evidence="3" id="KW-1185">Reference proteome</keyword>
<feature type="compositionally biased region" description="Low complexity" evidence="1">
    <location>
        <begin position="51"/>
        <end position="62"/>
    </location>
</feature>
<protein>
    <submittedName>
        <fullName evidence="2">Zinc-ribbon domain-containing protein</fullName>
    </submittedName>
</protein>
<dbReference type="Proteomes" id="UP000664771">
    <property type="component" value="Unassembled WGS sequence"/>
</dbReference>
<proteinExistence type="predicted"/>
<feature type="compositionally biased region" description="Polar residues" evidence="1">
    <location>
        <begin position="379"/>
        <end position="393"/>
    </location>
</feature>
<organism evidence="2 3">
    <name type="scientific">Acetobacter sacchari</name>
    <dbReference type="NCBI Taxonomy" id="2661687"/>
    <lineage>
        <taxon>Bacteria</taxon>
        <taxon>Pseudomonadati</taxon>
        <taxon>Pseudomonadota</taxon>
        <taxon>Alphaproteobacteria</taxon>
        <taxon>Acetobacterales</taxon>
        <taxon>Acetobacteraceae</taxon>
        <taxon>Acetobacter</taxon>
    </lineage>
</organism>
<dbReference type="RefSeq" id="WP_207883424.1">
    <property type="nucleotide sequence ID" value="NZ_JAFVMF010000025.1"/>
</dbReference>
<comment type="caution">
    <text evidence="2">The sequence shown here is derived from an EMBL/GenBank/DDBJ whole genome shotgun (WGS) entry which is preliminary data.</text>
</comment>
<feature type="compositionally biased region" description="Basic and acidic residues" evidence="1">
    <location>
        <begin position="356"/>
        <end position="372"/>
    </location>
</feature>
<evidence type="ECO:0000313" key="3">
    <source>
        <dbReference type="Proteomes" id="UP000664771"/>
    </source>
</evidence>